<dbReference type="UniPathway" id="UPA00085"/>
<sequence length="338" mass="36485">MIVAIDTMGGDNAPFSQIEAGISAIDKLGVEVIFLGDEKTIKSKLKDMQLDSDKISIIHCSENITNDEKPVTAMKRKKNSPFVVGANLVKEKKADAFISSGSTGALLTAGTLIVGRIKGILRPALIVAYPTVKKPMILLDLGANANVKPEYLNQFAFMGSSYSKAIFDTQNPSVGLVNIGTEETKGSTLYQETHKLLKENKKINFYGNVEGRDIPSGVVDVLVCDGFTGNIVLKLTEGVAIGLMKLIKQSLMSSLKSKIGAMLAKDGLKKVKSKFDYEEYGGAMLIGIDGIVVKAHGSSNAKAFYYAINQAKKTYDAKVVDSIKEMAKEFADVKQEVE</sequence>
<dbReference type="RefSeq" id="WP_068913003.1">
    <property type="nucleotide sequence ID" value="NZ_MBEW02000012.1"/>
</dbReference>
<dbReference type="GO" id="GO:0043811">
    <property type="term" value="F:phosphate:acyl-[acyl carrier protein] acyltransferase activity"/>
    <property type="evidence" value="ECO:0007669"/>
    <property type="project" value="UniProtKB-UniRule"/>
</dbReference>
<protein>
    <recommendedName>
        <fullName evidence="8 10">Phosphate acyltransferase</fullName>
        <ecNumber evidence="8 10">2.3.1.274</ecNumber>
    </recommendedName>
    <alternativeName>
        <fullName evidence="10">Acyl-ACP phosphotransacylase</fullName>
    </alternativeName>
    <alternativeName>
        <fullName evidence="10">Acyl-[acyl-carrier-protein]--phosphate acyltransferase</fullName>
    </alternativeName>
    <alternativeName>
        <fullName evidence="10">Phosphate-acyl-ACP acyltransferase</fullName>
    </alternativeName>
</protein>
<keyword evidence="6 10" id="KW-0594">Phospholipid biosynthesis</keyword>
<accession>A0A371IKT1</accession>
<dbReference type="GO" id="GO:0005737">
    <property type="term" value="C:cytoplasm"/>
    <property type="evidence" value="ECO:0007669"/>
    <property type="project" value="UniProtKB-SubCell"/>
</dbReference>
<evidence type="ECO:0000313" key="11">
    <source>
        <dbReference type="EMBL" id="RDY21089.1"/>
    </source>
</evidence>
<dbReference type="Pfam" id="PF02504">
    <property type="entry name" value="FA_synthesis"/>
    <property type="match status" value="1"/>
</dbReference>
<comment type="subcellular location">
    <subcellularLocation>
        <location evidence="10">Cytoplasm</location>
    </subcellularLocation>
    <text evidence="10">Associated with the membrane possibly through PlsY.</text>
</comment>
<comment type="subunit">
    <text evidence="9 10">Homodimer. Probably interacts with PlsY.</text>
</comment>
<keyword evidence="12" id="KW-1185">Reference proteome</keyword>
<dbReference type="AlphaFoldDB" id="A0A371IKT1"/>
<evidence type="ECO:0000256" key="8">
    <source>
        <dbReference type="ARBA" id="ARBA00024069"/>
    </source>
</evidence>
<dbReference type="EMBL" id="MBEW02000012">
    <property type="protein sequence ID" value="RDY21089.1"/>
    <property type="molecule type" value="Genomic_DNA"/>
</dbReference>
<dbReference type="InterPro" id="IPR012281">
    <property type="entry name" value="Phospholipid_synth_PlsX-like"/>
</dbReference>
<evidence type="ECO:0000256" key="3">
    <source>
        <dbReference type="ARBA" id="ARBA00022516"/>
    </source>
</evidence>
<keyword evidence="11" id="KW-0012">Acyltransferase</keyword>
<keyword evidence="3 10" id="KW-0444">Lipid biosynthesis</keyword>
<dbReference type="Proteomes" id="UP000093352">
    <property type="component" value="Unassembled WGS sequence"/>
</dbReference>
<evidence type="ECO:0000256" key="7">
    <source>
        <dbReference type="ARBA" id="ARBA00023264"/>
    </source>
</evidence>
<comment type="caution">
    <text evidence="11">The sequence shown here is derived from an EMBL/GenBank/DDBJ whole genome shotgun (WGS) entry which is preliminary data.</text>
</comment>
<comment type="catalytic activity">
    <reaction evidence="1 10">
        <text>a fatty acyl-[ACP] + phosphate = an acyl phosphate + holo-[ACP]</text>
        <dbReference type="Rhea" id="RHEA:42292"/>
        <dbReference type="Rhea" id="RHEA-COMP:9685"/>
        <dbReference type="Rhea" id="RHEA-COMP:14125"/>
        <dbReference type="ChEBI" id="CHEBI:43474"/>
        <dbReference type="ChEBI" id="CHEBI:59918"/>
        <dbReference type="ChEBI" id="CHEBI:64479"/>
        <dbReference type="ChEBI" id="CHEBI:138651"/>
        <dbReference type="EC" id="2.3.1.274"/>
    </reaction>
</comment>
<dbReference type="PANTHER" id="PTHR30100:SF1">
    <property type="entry name" value="PHOSPHATE ACYLTRANSFERASE"/>
    <property type="match status" value="1"/>
</dbReference>
<dbReference type="EC" id="2.3.1.274" evidence="8 10"/>
<comment type="pathway">
    <text evidence="10">Lipid metabolism; phospholipid metabolism.</text>
</comment>
<evidence type="ECO:0000256" key="9">
    <source>
        <dbReference type="ARBA" id="ARBA00046608"/>
    </source>
</evidence>
<evidence type="ECO:0000256" key="2">
    <source>
        <dbReference type="ARBA" id="ARBA00022490"/>
    </source>
</evidence>
<organism evidence="11 12">
    <name type="scientific">Criibacterium bergeronii</name>
    <dbReference type="NCBI Taxonomy" id="1871336"/>
    <lineage>
        <taxon>Bacteria</taxon>
        <taxon>Bacillati</taxon>
        <taxon>Bacillota</taxon>
        <taxon>Clostridia</taxon>
        <taxon>Peptostreptococcales</taxon>
        <taxon>Filifactoraceae</taxon>
        <taxon>Criibacterium</taxon>
    </lineage>
</organism>
<dbReference type="NCBIfam" id="TIGR00182">
    <property type="entry name" value="plsX"/>
    <property type="match status" value="1"/>
</dbReference>
<keyword evidence="7 10" id="KW-1208">Phospholipid metabolism</keyword>
<evidence type="ECO:0000256" key="1">
    <source>
        <dbReference type="ARBA" id="ARBA00001232"/>
    </source>
</evidence>
<gene>
    <name evidence="10" type="primary">plsX</name>
    <name evidence="11" type="ORF">BBG48_006570</name>
</gene>
<dbReference type="GO" id="GO:0008654">
    <property type="term" value="P:phospholipid biosynthetic process"/>
    <property type="evidence" value="ECO:0007669"/>
    <property type="project" value="UniProtKB-KW"/>
</dbReference>
<comment type="function">
    <text evidence="10">Catalyzes the reversible formation of acyl-phosphate (acyl-PO(4)) from acyl-[acyl-carrier-protein] (acyl-ACP). This enzyme utilizes acyl-ACP as fatty acyl donor, but not acyl-CoA.</text>
</comment>
<dbReference type="SUPFAM" id="SSF53659">
    <property type="entry name" value="Isocitrate/Isopropylmalate dehydrogenase-like"/>
    <property type="match status" value="1"/>
</dbReference>
<evidence type="ECO:0000256" key="10">
    <source>
        <dbReference type="HAMAP-Rule" id="MF_00019"/>
    </source>
</evidence>
<dbReference type="InterPro" id="IPR003664">
    <property type="entry name" value="FA_synthesis"/>
</dbReference>
<evidence type="ECO:0000256" key="5">
    <source>
        <dbReference type="ARBA" id="ARBA00023098"/>
    </source>
</evidence>
<evidence type="ECO:0000313" key="12">
    <source>
        <dbReference type="Proteomes" id="UP000093352"/>
    </source>
</evidence>
<dbReference type="GO" id="GO:0006633">
    <property type="term" value="P:fatty acid biosynthetic process"/>
    <property type="evidence" value="ECO:0007669"/>
    <property type="project" value="UniProtKB-UniRule"/>
</dbReference>
<dbReference type="HAMAP" id="MF_00019">
    <property type="entry name" value="PlsX"/>
    <property type="match status" value="1"/>
</dbReference>
<comment type="similarity">
    <text evidence="10">Belongs to the PlsX family.</text>
</comment>
<evidence type="ECO:0000256" key="6">
    <source>
        <dbReference type="ARBA" id="ARBA00023209"/>
    </source>
</evidence>
<dbReference type="PIRSF" id="PIRSF002465">
    <property type="entry name" value="Phsphlp_syn_PlsX"/>
    <property type="match status" value="1"/>
</dbReference>
<keyword evidence="4 10" id="KW-0808">Transferase</keyword>
<proteinExistence type="inferred from homology"/>
<dbReference type="Gene3D" id="3.40.718.10">
    <property type="entry name" value="Isopropylmalate Dehydrogenase"/>
    <property type="match status" value="1"/>
</dbReference>
<name>A0A371IKT1_9FIRM</name>
<evidence type="ECO:0000256" key="4">
    <source>
        <dbReference type="ARBA" id="ARBA00022679"/>
    </source>
</evidence>
<dbReference type="STRING" id="1871336.BBG48_08810"/>
<reference evidence="11 12" key="1">
    <citation type="journal article" date="2016" name="Genome Announc.">
        <title>Draft Genome Sequence of Criibacterium bergeronii gen. nov., sp. nov., Strain CCRI-22567T, Isolated from a Vaginal Sample from a Woman with Bacterial Vaginosis.</title>
        <authorList>
            <person name="Maheux A.F."/>
            <person name="Berube E."/>
            <person name="Boudreau D.K."/>
            <person name="Raymond F."/>
            <person name="Corbeil J."/>
            <person name="Roy P.H."/>
            <person name="Boissinot M."/>
            <person name="Omar R.F."/>
        </authorList>
    </citation>
    <scope>NUCLEOTIDE SEQUENCE [LARGE SCALE GENOMIC DNA]</scope>
    <source>
        <strain evidence="11 12">CCRI-22567</strain>
    </source>
</reference>
<keyword evidence="5 10" id="KW-0443">Lipid metabolism</keyword>
<dbReference type="PANTHER" id="PTHR30100">
    <property type="entry name" value="FATTY ACID/PHOSPHOLIPID SYNTHESIS PROTEIN PLSX"/>
    <property type="match status" value="1"/>
</dbReference>
<keyword evidence="2 10" id="KW-0963">Cytoplasm</keyword>